<protein>
    <submittedName>
        <fullName evidence="1">Uncharacterized protein</fullName>
    </submittedName>
</protein>
<accession>A0A1H4Q2H8</accession>
<dbReference type="AlphaFoldDB" id="A0A1H4Q2H8"/>
<dbReference type="Proteomes" id="UP000198982">
    <property type="component" value="Unassembled WGS sequence"/>
</dbReference>
<proteinExistence type="predicted"/>
<sequence>MNLGGPGSAALHSWRRTFFLNAPNSLSRKAFHLTEGGLGSFLNDLSLNMVTILHLHVYTGVR</sequence>
<organism evidence="1 2">
    <name type="scientific">Pseudomonas saponiphila</name>
    <dbReference type="NCBI Taxonomy" id="556534"/>
    <lineage>
        <taxon>Bacteria</taxon>
        <taxon>Pseudomonadati</taxon>
        <taxon>Pseudomonadota</taxon>
        <taxon>Gammaproteobacteria</taxon>
        <taxon>Pseudomonadales</taxon>
        <taxon>Pseudomonadaceae</taxon>
        <taxon>Pseudomonas</taxon>
    </lineage>
</organism>
<dbReference type="EMBL" id="FNTJ01000001">
    <property type="protein sequence ID" value="SEC13865.1"/>
    <property type="molecule type" value="Genomic_DNA"/>
</dbReference>
<evidence type="ECO:0000313" key="2">
    <source>
        <dbReference type="Proteomes" id="UP000198982"/>
    </source>
</evidence>
<gene>
    <name evidence="1" type="ORF">SAMN05216178_3591</name>
</gene>
<evidence type="ECO:0000313" key="1">
    <source>
        <dbReference type="EMBL" id="SEC13865.1"/>
    </source>
</evidence>
<reference evidence="2" key="1">
    <citation type="submission" date="2016-10" db="EMBL/GenBank/DDBJ databases">
        <authorList>
            <person name="Varghese N."/>
            <person name="Submissions S."/>
        </authorList>
    </citation>
    <scope>NUCLEOTIDE SEQUENCE [LARGE SCALE GENOMIC DNA]</scope>
    <source>
        <strain evidence="2">DSM 9751</strain>
    </source>
</reference>
<keyword evidence="2" id="KW-1185">Reference proteome</keyword>
<name>A0A1H4Q2H8_9PSED</name>